<evidence type="ECO:0000256" key="5">
    <source>
        <dbReference type="SAM" id="MobiDB-lite"/>
    </source>
</evidence>
<evidence type="ECO:0000256" key="6">
    <source>
        <dbReference type="SAM" id="Phobius"/>
    </source>
</evidence>
<keyword evidence="3 6" id="KW-1133">Transmembrane helix</keyword>
<feature type="transmembrane region" description="Helical" evidence="6">
    <location>
        <begin position="315"/>
        <end position="337"/>
    </location>
</feature>
<dbReference type="GO" id="GO:0015031">
    <property type="term" value="P:protein transport"/>
    <property type="evidence" value="ECO:0007669"/>
    <property type="project" value="InterPro"/>
</dbReference>
<dbReference type="OrthoDB" id="242866at2759"/>
<dbReference type="GO" id="GO:0032588">
    <property type="term" value="C:trans-Golgi network membrane"/>
    <property type="evidence" value="ECO:0007669"/>
    <property type="project" value="TreeGrafter"/>
</dbReference>
<dbReference type="AlphaFoldDB" id="A0A836HFM6"/>
<evidence type="ECO:0000256" key="4">
    <source>
        <dbReference type="ARBA" id="ARBA00023136"/>
    </source>
</evidence>
<dbReference type="Pfam" id="PF04144">
    <property type="entry name" value="SCAMP"/>
    <property type="match status" value="1"/>
</dbReference>
<keyword evidence="2 6" id="KW-0812">Transmembrane</keyword>
<keyword evidence="4 6" id="KW-0472">Membrane</keyword>
<dbReference type="PANTHER" id="PTHR10687">
    <property type="entry name" value="SECRETORY CARRIER-ASSOCIATED MEMBRANE PROTEIN SCAMP"/>
    <property type="match status" value="1"/>
</dbReference>
<evidence type="ECO:0000256" key="1">
    <source>
        <dbReference type="ARBA" id="ARBA00004141"/>
    </source>
</evidence>
<comment type="caution">
    <text evidence="7">The sequence shown here is derived from an EMBL/GenBank/DDBJ whole genome shotgun (WGS) entry which is preliminary data.</text>
</comment>
<evidence type="ECO:0008006" key="9">
    <source>
        <dbReference type="Google" id="ProtNLM"/>
    </source>
</evidence>
<name>A0A836HFM6_9TRYP</name>
<feature type="region of interest" description="Disordered" evidence="5">
    <location>
        <begin position="1"/>
        <end position="78"/>
    </location>
</feature>
<organism evidence="7 8">
    <name type="scientific">Leishmania martiniquensis</name>
    <dbReference type="NCBI Taxonomy" id="1580590"/>
    <lineage>
        <taxon>Eukaryota</taxon>
        <taxon>Discoba</taxon>
        <taxon>Euglenozoa</taxon>
        <taxon>Kinetoplastea</taxon>
        <taxon>Metakinetoplastina</taxon>
        <taxon>Trypanosomatida</taxon>
        <taxon>Trypanosomatidae</taxon>
        <taxon>Leishmaniinae</taxon>
        <taxon>Leishmania</taxon>
    </lineage>
</organism>
<feature type="transmembrane region" description="Helical" evidence="6">
    <location>
        <begin position="197"/>
        <end position="219"/>
    </location>
</feature>
<protein>
    <recommendedName>
        <fullName evidence="9">SCAMP family protein</fullName>
    </recommendedName>
</protein>
<feature type="transmembrane region" description="Helical" evidence="6">
    <location>
        <begin position="239"/>
        <end position="260"/>
    </location>
</feature>
<dbReference type="PANTHER" id="PTHR10687:SF85">
    <property type="entry name" value="SCAMP FAMILY PROTEIN"/>
    <property type="match status" value="1"/>
</dbReference>
<accession>A0A836HFM6</accession>
<reference evidence="8" key="1">
    <citation type="journal article" date="2021" name="Microbiol. Resour. Announc.">
        <title>LGAAP: Leishmaniinae Genome Assembly and Annotation Pipeline.</title>
        <authorList>
            <person name="Almutairi H."/>
            <person name="Urbaniak M.D."/>
            <person name="Bates M.D."/>
            <person name="Jariyapan N."/>
            <person name="Kwakye-Nuako G."/>
            <person name="Thomaz-Soccol V."/>
            <person name="Al-Salem W.S."/>
            <person name="Dillon R.J."/>
            <person name="Bates P.A."/>
            <person name="Gatherer D."/>
        </authorList>
    </citation>
    <scope>NUCLEOTIDE SEQUENCE [LARGE SCALE GENOMIC DNA]</scope>
</reference>
<keyword evidence="8" id="KW-1185">Reference proteome</keyword>
<gene>
    <name evidence="7" type="ORF">LSCM1_05269</name>
</gene>
<evidence type="ECO:0000256" key="3">
    <source>
        <dbReference type="ARBA" id="ARBA00022989"/>
    </source>
</evidence>
<dbReference type="GO" id="GO:0055038">
    <property type="term" value="C:recycling endosome membrane"/>
    <property type="evidence" value="ECO:0007669"/>
    <property type="project" value="TreeGrafter"/>
</dbReference>
<comment type="subcellular location">
    <subcellularLocation>
        <location evidence="1">Membrane</location>
        <topology evidence="1">Multi-pass membrane protein</topology>
    </subcellularLocation>
</comment>
<dbReference type="Proteomes" id="UP000673552">
    <property type="component" value="Unassembled WGS sequence"/>
</dbReference>
<reference evidence="8" key="2">
    <citation type="journal article" date="2021" name="Sci. Data">
        <title>Chromosome-scale genome sequencing, assembly and annotation of six genomes from subfamily Leishmaniinae.</title>
        <authorList>
            <person name="Almutairi H."/>
            <person name="Urbaniak M.D."/>
            <person name="Bates M.D."/>
            <person name="Jariyapan N."/>
            <person name="Kwakye-Nuako G."/>
            <person name="Thomaz Soccol V."/>
            <person name="Al-Salem W.S."/>
            <person name="Dillon R.J."/>
            <person name="Bates P.A."/>
            <person name="Gatherer D."/>
        </authorList>
    </citation>
    <scope>NUCLEOTIDE SEQUENCE [LARGE SCALE GENOMIC DNA]</scope>
</reference>
<dbReference type="RefSeq" id="XP_067178106.1">
    <property type="nucleotide sequence ID" value="XM_067322741.1"/>
</dbReference>
<dbReference type="EMBL" id="JAFEUZ010000025">
    <property type="protein sequence ID" value="KAG5476936.1"/>
    <property type="molecule type" value="Genomic_DNA"/>
</dbReference>
<evidence type="ECO:0000256" key="2">
    <source>
        <dbReference type="ARBA" id="ARBA00022692"/>
    </source>
</evidence>
<sequence length="362" mass="40086">MFQGSSETQELRALYYFGEPGSANNRRNGATPGQNPPQGSDDDSSDRESNGNNASDYSPREGLNYSEVPASPGAFEVGGDANVTVTAKVGRAPKGQKKKSSKTGVVKVVLGTNKKSTKGMTEQQKRTARLEQRWQNALLEEQRLNDLEQRIIREEAVTREMGEVPNFPRKFLCIHPLVYHSFSAVPEHRQLFVKMAFWDWVAVCILLVANCGIAIGISYAPIRPKVYVKRDINKVVNAALAVVHLFGIPFSFLLWYWRIYRGCSTGRPPQHILALCGLLVALAQAIFALVGPINYGVCGIVLAKWIQETRKAGVVAPVAVMAALWATQAVFTCFMFAKQFIFYRKDLAARRAARRHGLNVVG</sequence>
<evidence type="ECO:0000313" key="7">
    <source>
        <dbReference type="EMBL" id="KAG5476936.1"/>
    </source>
</evidence>
<dbReference type="KEGG" id="lmat:92515253"/>
<feature type="transmembrane region" description="Helical" evidence="6">
    <location>
        <begin position="272"/>
        <end position="295"/>
    </location>
</feature>
<dbReference type="GeneID" id="92515253"/>
<dbReference type="InterPro" id="IPR007273">
    <property type="entry name" value="SCAMP"/>
</dbReference>
<feature type="compositionally biased region" description="Polar residues" evidence="5">
    <location>
        <begin position="22"/>
        <end position="38"/>
    </location>
</feature>
<evidence type="ECO:0000313" key="8">
    <source>
        <dbReference type="Proteomes" id="UP000673552"/>
    </source>
</evidence>
<proteinExistence type="predicted"/>